<proteinExistence type="predicted"/>
<reference evidence="2 3" key="1">
    <citation type="submission" date="2020-08" db="EMBL/GenBank/DDBJ databases">
        <title>Exploring microbial biodiversity for novel pathways involved in the catabolism of aromatic compounds derived from lignin.</title>
        <authorList>
            <person name="Elkins J."/>
        </authorList>
    </citation>
    <scope>NUCLEOTIDE SEQUENCE [LARGE SCALE GENOMIC DNA]</scope>
    <source>
        <strain evidence="2 3">B1D3A</strain>
    </source>
</reference>
<dbReference type="InterPro" id="IPR029058">
    <property type="entry name" value="AB_hydrolase_fold"/>
</dbReference>
<evidence type="ECO:0000256" key="1">
    <source>
        <dbReference type="SAM" id="MobiDB-lite"/>
    </source>
</evidence>
<dbReference type="SUPFAM" id="SSF53474">
    <property type="entry name" value="alpha/beta-Hydrolases"/>
    <property type="match status" value="1"/>
</dbReference>
<keyword evidence="3" id="KW-1185">Reference proteome</keyword>
<dbReference type="InterPro" id="IPR010662">
    <property type="entry name" value="RBBP9/YdeN"/>
</dbReference>
<organism evidence="2 3">
    <name type="scientific">Sphingobium lignivorans</name>
    <dbReference type="NCBI Taxonomy" id="2735886"/>
    <lineage>
        <taxon>Bacteria</taxon>
        <taxon>Pseudomonadati</taxon>
        <taxon>Pseudomonadota</taxon>
        <taxon>Alphaproteobacteria</taxon>
        <taxon>Sphingomonadales</taxon>
        <taxon>Sphingomonadaceae</taxon>
        <taxon>Sphingobium</taxon>
    </lineage>
</organism>
<accession>A0ABR6NDW5</accession>
<dbReference type="Proteomes" id="UP001138540">
    <property type="component" value="Unassembled WGS sequence"/>
</dbReference>
<dbReference type="Pfam" id="PF06821">
    <property type="entry name" value="Ser_hydrolase"/>
    <property type="match status" value="1"/>
</dbReference>
<name>A0ABR6NDW5_9SPHN</name>
<dbReference type="RefSeq" id="WP_184150197.1">
    <property type="nucleotide sequence ID" value="NZ_JACHKA010000001.1"/>
</dbReference>
<evidence type="ECO:0000313" key="2">
    <source>
        <dbReference type="EMBL" id="MBB5984713.1"/>
    </source>
</evidence>
<comment type="caution">
    <text evidence="2">The sequence shown here is derived from an EMBL/GenBank/DDBJ whole genome shotgun (WGS) entry which is preliminary data.</text>
</comment>
<protein>
    <recommendedName>
        <fullName evidence="4">Esterase</fullName>
    </recommendedName>
</protein>
<evidence type="ECO:0008006" key="4">
    <source>
        <dbReference type="Google" id="ProtNLM"/>
    </source>
</evidence>
<evidence type="ECO:0000313" key="3">
    <source>
        <dbReference type="Proteomes" id="UP001138540"/>
    </source>
</evidence>
<feature type="region of interest" description="Disordered" evidence="1">
    <location>
        <begin position="196"/>
        <end position="217"/>
    </location>
</feature>
<dbReference type="Gene3D" id="3.40.50.1820">
    <property type="entry name" value="alpha/beta hydrolase"/>
    <property type="match status" value="1"/>
</dbReference>
<sequence length="217" mass="23288">MAPASDPAARTPLILTVPGLGNSGPTHWQSIWERELEDCARAELGSWEKPNRNGWVNQLNLAIRRAGRPVILVAHSLGCHAVAWWAALERPAYGEPVIGALLVAPPEVDVAPTDSRLKPFGPAPRGPLPFPSIVVGSHDDPYIRMHRARRLAQFWGSRFADAGAVGHINAASGLGAWPFGQFLLRTLQRAGTDAQRAEAGPVPHIPVDDAPGIDLSI</sequence>
<dbReference type="EMBL" id="JACHKA010000001">
    <property type="protein sequence ID" value="MBB5984713.1"/>
    <property type="molecule type" value="Genomic_DNA"/>
</dbReference>
<gene>
    <name evidence="2" type="ORF">HNP60_000687</name>
</gene>